<keyword evidence="5" id="KW-0539">Nucleus</keyword>
<reference evidence="8" key="2">
    <citation type="submission" date="2023-01" db="EMBL/GenBank/DDBJ databases">
        <authorList>
            <person name="Petersen C."/>
        </authorList>
    </citation>
    <scope>NUCLEOTIDE SEQUENCE</scope>
    <source>
        <strain evidence="8">IBT 15450</strain>
    </source>
</reference>
<dbReference type="CDD" id="cd00067">
    <property type="entry name" value="GAL4"/>
    <property type="match status" value="1"/>
</dbReference>
<dbReference type="Pfam" id="PF04082">
    <property type="entry name" value="Fungal_trans"/>
    <property type="match status" value="1"/>
</dbReference>
<protein>
    <recommendedName>
        <fullName evidence="7">Zn(2)-C6 fungal-type domain-containing protein</fullName>
    </recommendedName>
</protein>
<accession>A0AAD6N8N0</accession>
<feature type="domain" description="Zn(2)-C6 fungal-type" evidence="7">
    <location>
        <begin position="27"/>
        <end position="57"/>
    </location>
</feature>
<dbReference type="SMART" id="SM00906">
    <property type="entry name" value="Fungal_trans"/>
    <property type="match status" value="1"/>
</dbReference>
<dbReference type="InterPro" id="IPR001138">
    <property type="entry name" value="Zn2Cys6_DnaBD"/>
</dbReference>
<feature type="compositionally biased region" description="Polar residues" evidence="6">
    <location>
        <begin position="1"/>
        <end position="10"/>
    </location>
</feature>
<dbReference type="GO" id="GO:0008270">
    <property type="term" value="F:zinc ion binding"/>
    <property type="evidence" value="ECO:0007669"/>
    <property type="project" value="InterPro"/>
</dbReference>
<dbReference type="SMART" id="SM00066">
    <property type="entry name" value="GAL4"/>
    <property type="match status" value="1"/>
</dbReference>
<feature type="region of interest" description="Disordered" evidence="6">
    <location>
        <begin position="641"/>
        <end position="668"/>
    </location>
</feature>
<keyword evidence="1" id="KW-0479">Metal-binding</keyword>
<dbReference type="GO" id="GO:0003677">
    <property type="term" value="F:DNA binding"/>
    <property type="evidence" value="ECO:0007669"/>
    <property type="project" value="UniProtKB-KW"/>
</dbReference>
<dbReference type="PROSITE" id="PS00463">
    <property type="entry name" value="ZN2_CY6_FUNGAL_1"/>
    <property type="match status" value="1"/>
</dbReference>
<evidence type="ECO:0000313" key="9">
    <source>
        <dbReference type="Proteomes" id="UP001219568"/>
    </source>
</evidence>
<dbReference type="PROSITE" id="PS50048">
    <property type="entry name" value="ZN2_CY6_FUNGAL_2"/>
    <property type="match status" value="1"/>
</dbReference>
<evidence type="ECO:0000313" key="8">
    <source>
        <dbReference type="EMBL" id="KAJ6043017.1"/>
    </source>
</evidence>
<reference evidence="8" key="1">
    <citation type="journal article" date="2023" name="IMA Fungus">
        <title>Comparative genomic study of the Penicillium genus elucidates a diverse pangenome and 15 lateral gene transfer events.</title>
        <authorList>
            <person name="Petersen C."/>
            <person name="Sorensen T."/>
            <person name="Nielsen M.R."/>
            <person name="Sondergaard T.E."/>
            <person name="Sorensen J.L."/>
            <person name="Fitzpatrick D.A."/>
            <person name="Frisvad J.C."/>
            <person name="Nielsen K.L."/>
        </authorList>
    </citation>
    <scope>NUCLEOTIDE SEQUENCE</scope>
    <source>
        <strain evidence="8">IBT 15450</strain>
    </source>
</reference>
<dbReference type="GO" id="GO:0006351">
    <property type="term" value="P:DNA-templated transcription"/>
    <property type="evidence" value="ECO:0007669"/>
    <property type="project" value="InterPro"/>
</dbReference>
<evidence type="ECO:0000256" key="5">
    <source>
        <dbReference type="ARBA" id="ARBA00023242"/>
    </source>
</evidence>
<dbReference type="CDD" id="cd12148">
    <property type="entry name" value="fungal_TF_MHR"/>
    <property type="match status" value="1"/>
</dbReference>
<dbReference type="SUPFAM" id="SSF57701">
    <property type="entry name" value="Zn2/Cys6 DNA-binding domain"/>
    <property type="match status" value="1"/>
</dbReference>
<dbReference type="Pfam" id="PF00172">
    <property type="entry name" value="Zn_clus"/>
    <property type="match status" value="1"/>
</dbReference>
<evidence type="ECO:0000256" key="6">
    <source>
        <dbReference type="SAM" id="MobiDB-lite"/>
    </source>
</evidence>
<dbReference type="PANTHER" id="PTHR46910">
    <property type="entry name" value="TRANSCRIPTION FACTOR PDR1"/>
    <property type="match status" value="1"/>
</dbReference>
<keyword evidence="3" id="KW-0238">DNA-binding</keyword>
<evidence type="ECO:0000259" key="7">
    <source>
        <dbReference type="PROSITE" id="PS50048"/>
    </source>
</evidence>
<keyword evidence="2" id="KW-0805">Transcription regulation</keyword>
<proteinExistence type="predicted"/>
<keyword evidence="9" id="KW-1185">Reference proteome</keyword>
<sequence>MMNDPDSTGPNRDEGNPTAQQAAYEPACDECRVRKVKCNKEYPKCSSCRKSNLPCGFSNKGKRVNHTKRLINDVELLGSRLGKIEDALTRCLSAVEASSSIHGHSTQTASPKYLSTYGQMDLSEDFDMSPEHLDGSSDDSQSNRYYLFVGEHGYERFYGPSSMFSLYAEAQTACSRLMSSLSGYDGDKSLQPPVSVVTGRLQDATNLFQTMSKESPSVVEPDLGDFVPSIPPRVLMEVFLETYLTDLSPLLPIFDHRSILAAMQEQYASDTESPDLAWITSFNHILLQTLAAKLNASRKSGLLGCGTLENGLISNLLQNAKRCCNNFEKLLKPRVANVQALLSLALIALKYFSFTTFEALFSQACQLSKSIGLHHNISRAGPTNEYLETERQNLFWSLFIVDKHASLIAGKPCLLPSYDCSVPLPTVDNHFTARVHLAHIQEDLYRNLYSAEVCHIGRDSINRRANNIGRRLQSWAAQHEPVLSPTGSGPVPSPNKYCAMELRYALSTCWVLIQRRMVATQSKNTSIEHARASLTLFKEFCLSYQPGDGFSGFGVFDNICLNYSMISFLEVFIHLLDNYESEDQPDYDSLSFFASKAECLAAMTASGSYSSKIRHVTDHCNQVAESLRSLKEGGRAQSLSAAVSSRGTTLSNGHSTGQGSFEPDALRTPSGISGARDQFWDVFSYPLEGSLGFDKMTAGNREQTDHGSLVECNSQFLMPDGIGSNIMPPDPVDFHSILDAFSGDNHGFGGAV</sequence>
<dbReference type="EMBL" id="JAQJZL010000004">
    <property type="protein sequence ID" value="KAJ6043017.1"/>
    <property type="molecule type" value="Genomic_DNA"/>
</dbReference>
<feature type="compositionally biased region" description="Polar residues" evidence="6">
    <location>
        <begin position="641"/>
        <end position="659"/>
    </location>
</feature>
<evidence type="ECO:0000256" key="3">
    <source>
        <dbReference type="ARBA" id="ARBA00023125"/>
    </source>
</evidence>
<gene>
    <name evidence="8" type="ORF">N7460_004372</name>
</gene>
<name>A0AAD6N8N0_PENCN</name>
<evidence type="ECO:0000256" key="2">
    <source>
        <dbReference type="ARBA" id="ARBA00023015"/>
    </source>
</evidence>
<dbReference type="InterPro" id="IPR050987">
    <property type="entry name" value="AtrR-like"/>
</dbReference>
<comment type="caution">
    <text evidence="8">The sequence shown here is derived from an EMBL/GenBank/DDBJ whole genome shotgun (WGS) entry which is preliminary data.</text>
</comment>
<evidence type="ECO:0000256" key="1">
    <source>
        <dbReference type="ARBA" id="ARBA00022723"/>
    </source>
</evidence>
<dbReference type="InterPro" id="IPR036864">
    <property type="entry name" value="Zn2-C6_fun-type_DNA-bd_sf"/>
</dbReference>
<dbReference type="InterPro" id="IPR007219">
    <property type="entry name" value="XnlR_reg_dom"/>
</dbReference>
<dbReference type="PANTHER" id="PTHR46910:SF25">
    <property type="entry name" value="ABC-TRANSPORTER-REGULATING TRANSCRIPTION FACTOR"/>
    <property type="match status" value="1"/>
</dbReference>
<dbReference type="Gene3D" id="4.10.240.10">
    <property type="entry name" value="Zn(2)-C6 fungal-type DNA-binding domain"/>
    <property type="match status" value="1"/>
</dbReference>
<organism evidence="8 9">
    <name type="scientific">Penicillium canescens</name>
    <dbReference type="NCBI Taxonomy" id="5083"/>
    <lineage>
        <taxon>Eukaryota</taxon>
        <taxon>Fungi</taxon>
        <taxon>Dikarya</taxon>
        <taxon>Ascomycota</taxon>
        <taxon>Pezizomycotina</taxon>
        <taxon>Eurotiomycetes</taxon>
        <taxon>Eurotiomycetidae</taxon>
        <taxon>Eurotiales</taxon>
        <taxon>Aspergillaceae</taxon>
        <taxon>Penicillium</taxon>
    </lineage>
</organism>
<keyword evidence="4" id="KW-0804">Transcription</keyword>
<dbReference type="GO" id="GO:0000981">
    <property type="term" value="F:DNA-binding transcription factor activity, RNA polymerase II-specific"/>
    <property type="evidence" value="ECO:0007669"/>
    <property type="project" value="InterPro"/>
</dbReference>
<dbReference type="AlphaFoldDB" id="A0AAD6N8N0"/>
<feature type="region of interest" description="Disordered" evidence="6">
    <location>
        <begin position="1"/>
        <end position="25"/>
    </location>
</feature>
<dbReference type="Proteomes" id="UP001219568">
    <property type="component" value="Unassembled WGS sequence"/>
</dbReference>
<evidence type="ECO:0000256" key="4">
    <source>
        <dbReference type="ARBA" id="ARBA00023163"/>
    </source>
</evidence>